<reference evidence="10" key="2">
    <citation type="submission" date="2018-07" db="EMBL/GenBank/DDBJ databases">
        <authorList>
            <person name="Quirk P.G."/>
            <person name="Krulwich T.A."/>
        </authorList>
    </citation>
    <scope>NUCLEOTIDE SEQUENCE</scope>
</reference>
<evidence type="ECO:0000256" key="4">
    <source>
        <dbReference type="ARBA" id="ARBA00022889"/>
    </source>
</evidence>
<organism evidence="10">
    <name type="scientific">Culicoides sonorensis</name>
    <name type="common">Biting midge</name>
    <dbReference type="NCBI Taxonomy" id="179676"/>
    <lineage>
        <taxon>Eukaryota</taxon>
        <taxon>Metazoa</taxon>
        <taxon>Ecdysozoa</taxon>
        <taxon>Arthropoda</taxon>
        <taxon>Hexapoda</taxon>
        <taxon>Insecta</taxon>
        <taxon>Pterygota</taxon>
        <taxon>Neoptera</taxon>
        <taxon>Endopterygota</taxon>
        <taxon>Diptera</taxon>
        <taxon>Nematocera</taxon>
        <taxon>Chironomoidea</taxon>
        <taxon>Ceratopogonidae</taxon>
        <taxon>Ceratopogoninae</taxon>
        <taxon>Culicoides</taxon>
        <taxon>Monoculicoides</taxon>
    </lineage>
</organism>
<keyword evidence="6 7" id="KW-0472">Membrane</keyword>
<dbReference type="PANTHER" id="PTHR12316:SF17">
    <property type="entry name" value="NINJURIN C, ISOFORM D"/>
    <property type="match status" value="1"/>
</dbReference>
<sequence length="508" mass="58417">MSSNLMKTLFKMQQNRDETDCTFSFKDISSEKSEIKLIYTHRLILSATSPVFKTMLSEKWSKDESIEMSDVTFEVFEKLIKAIYTGHLDVEKLEETLELYSLAHLYQVSDVIKLLTNYMIKVCKYSTEVIIPFLNYACLYENLELKEACLKLIQEKPCEILKSEVFLTASTEVVKLIFSLDPLNIDTDEKLMNALDNYLKINPDSRTELEDAIYSIRFLTIDDEKIMECQFLNDDTKNHLVILKNNPDLPINILTDFSKNRNPRSAHLKIKTLPGNIVVKLYELFNDRHCFLCKAAHSSLSCPIVWTIFPPFTYLNRIYSNNYSHTCLERYSNDHITSILQAFKKLAVDEKENSRFVFFKMSRISRIGQNTNEETEDCENCDKDTCMICLNLNGYATRKSLTQGLIDLALLSANASQLKAILTVGPKYKFYKLMLGLIIASVVFQLIQAALLLILGFSCNINKAKYHWRANFINNLVVAITSCTTIVNGAISFFDLQDSPRFLFQDSD</sequence>
<dbReference type="SMART" id="SM00875">
    <property type="entry name" value="BACK"/>
    <property type="match status" value="1"/>
</dbReference>
<feature type="transmembrane region" description="Helical" evidence="7">
    <location>
        <begin position="433"/>
        <end position="460"/>
    </location>
</feature>
<dbReference type="Gene3D" id="1.25.40.420">
    <property type="match status" value="1"/>
</dbReference>
<dbReference type="Pfam" id="PF04923">
    <property type="entry name" value="Ninjurin"/>
    <property type="match status" value="1"/>
</dbReference>
<dbReference type="GO" id="GO:0016020">
    <property type="term" value="C:membrane"/>
    <property type="evidence" value="ECO:0007669"/>
    <property type="project" value="UniProtKB-SubCell"/>
</dbReference>
<dbReference type="Pfam" id="PF07707">
    <property type="entry name" value="BACK"/>
    <property type="match status" value="1"/>
</dbReference>
<feature type="transmembrane region" description="Helical" evidence="7">
    <location>
        <begin position="472"/>
        <end position="494"/>
    </location>
</feature>
<name>A0A336LUP6_CULSO</name>
<evidence type="ECO:0000313" key="9">
    <source>
        <dbReference type="EMBL" id="SSX00023.1"/>
    </source>
</evidence>
<keyword evidence="3 7" id="KW-0812">Transmembrane</keyword>
<dbReference type="InterPro" id="IPR011333">
    <property type="entry name" value="SKP1/BTB/POZ_sf"/>
</dbReference>
<dbReference type="EMBL" id="UFQT01000118">
    <property type="protein sequence ID" value="SSX20403.1"/>
    <property type="molecule type" value="Genomic_DNA"/>
</dbReference>
<dbReference type="VEuPathDB" id="VectorBase:CSON001230"/>
<dbReference type="PROSITE" id="PS50097">
    <property type="entry name" value="BTB"/>
    <property type="match status" value="1"/>
</dbReference>
<dbReference type="Pfam" id="PF00651">
    <property type="entry name" value="BTB"/>
    <property type="match status" value="1"/>
</dbReference>
<dbReference type="GO" id="GO:0042246">
    <property type="term" value="P:tissue regeneration"/>
    <property type="evidence" value="ECO:0007669"/>
    <property type="project" value="InterPro"/>
</dbReference>
<comment type="similarity">
    <text evidence="2">Belongs to the ninjurin family.</text>
</comment>
<evidence type="ECO:0000256" key="1">
    <source>
        <dbReference type="ARBA" id="ARBA00004141"/>
    </source>
</evidence>
<keyword evidence="5 7" id="KW-1133">Transmembrane helix</keyword>
<evidence type="ECO:0000256" key="6">
    <source>
        <dbReference type="ARBA" id="ARBA00023136"/>
    </source>
</evidence>
<evidence type="ECO:0000256" key="3">
    <source>
        <dbReference type="ARBA" id="ARBA00022692"/>
    </source>
</evidence>
<evidence type="ECO:0000256" key="7">
    <source>
        <dbReference type="SAM" id="Phobius"/>
    </source>
</evidence>
<gene>
    <name evidence="10" type="primary">CSON001230</name>
</gene>
<proteinExistence type="inferred from homology"/>
<evidence type="ECO:0000313" key="10">
    <source>
        <dbReference type="EMBL" id="SSX20403.1"/>
    </source>
</evidence>
<dbReference type="InterPro" id="IPR011705">
    <property type="entry name" value="BACK"/>
</dbReference>
<dbReference type="AlphaFoldDB" id="A0A336LUP6"/>
<dbReference type="Gene3D" id="3.30.710.10">
    <property type="entry name" value="Potassium Channel Kv1.1, Chain A"/>
    <property type="match status" value="1"/>
</dbReference>
<dbReference type="GO" id="GO:0007155">
    <property type="term" value="P:cell adhesion"/>
    <property type="evidence" value="ECO:0007669"/>
    <property type="project" value="UniProtKB-KW"/>
</dbReference>
<reference evidence="9" key="1">
    <citation type="submission" date="2018-04" db="EMBL/GenBank/DDBJ databases">
        <authorList>
            <person name="Go L.Y."/>
            <person name="Mitchell J.A."/>
        </authorList>
    </citation>
    <scope>NUCLEOTIDE SEQUENCE</scope>
    <source>
        <tissue evidence="9">Whole organism</tissue>
    </source>
</reference>
<evidence type="ECO:0000256" key="2">
    <source>
        <dbReference type="ARBA" id="ARBA00008141"/>
    </source>
</evidence>
<dbReference type="SMART" id="SM00225">
    <property type="entry name" value="BTB"/>
    <property type="match status" value="1"/>
</dbReference>
<feature type="domain" description="BTB" evidence="8">
    <location>
        <begin position="19"/>
        <end position="92"/>
    </location>
</feature>
<comment type="subcellular location">
    <subcellularLocation>
        <location evidence="1">Membrane</location>
        <topology evidence="1">Multi-pass membrane protein</topology>
    </subcellularLocation>
</comment>
<dbReference type="PANTHER" id="PTHR12316">
    <property type="entry name" value="NINJURIN-RELATED"/>
    <property type="match status" value="1"/>
</dbReference>
<evidence type="ECO:0000256" key="5">
    <source>
        <dbReference type="ARBA" id="ARBA00022989"/>
    </source>
</evidence>
<evidence type="ECO:0000259" key="8">
    <source>
        <dbReference type="PROSITE" id="PS50097"/>
    </source>
</evidence>
<protein>
    <submittedName>
        <fullName evidence="10">CSON001230 protein</fullName>
    </submittedName>
</protein>
<dbReference type="InterPro" id="IPR007007">
    <property type="entry name" value="Ninjurin"/>
</dbReference>
<accession>A0A336LUP6</accession>
<dbReference type="SUPFAM" id="SSF54695">
    <property type="entry name" value="POZ domain"/>
    <property type="match status" value="1"/>
</dbReference>
<dbReference type="CDD" id="cd18186">
    <property type="entry name" value="BTB_POZ_ZBTB_KLHL-like"/>
    <property type="match status" value="1"/>
</dbReference>
<dbReference type="InterPro" id="IPR000210">
    <property type="entry name" value="BTB/POZ_dom"/>
</dbReference>
<keyword evidence="4" id="KW-0130">Cell adhesion</keyword>
<dbReference type="EMBL" id="UFQS01000118">
    <property type="protein sequence ID" value="SSX00023.1"/>
    <property type="molecule type" value="Genomic_DNA"/>
</dbReference>